<dbReference type="PANTHER" id="PTHR24567:SF74">
    <property type="entry name" value="HTH-TYPE TRANSCRIPTIONAL REGULATOR ARCR"/>
    <property type="match status" value="1"/>
</dbReference>
<keyword evidence="3" id="KW-0804">Transcription</keyword>
<dbReference type="OrthoDB" id="41390at2"/>
<dbReference type="Gene3D" id="2.60.120.10">
    <property type="entry name" value="Jelly Rolls"/>
    <property type="match status" value="1"/>
</dbReference>
<evidence type="ECO:0000256" key="1">
    <source>
        <dbReference type="ARBA" id="ARBA00023015"/>
    </source>
</evidence>
<dbReference type="SMART" id="SM00100">
    <property type="entry name" value="cNMP"/>
    <property type="match status" value="1"/>
</dbReference>
<dbReference type="RefSeq" id="WP_146354053.1">
    <property type="nucleotide sequence ID" value="NZ_VOBR01000014.1"/>
</dbReference>
<protein>
    <submittedName>
        <fullName evidence="5">Crp/Fnr family transcriptional regulator</fullName>
    </submittedName>
</protein>
<evidence type="ECO:0000256" key="2">
    <source>
        <dbReference type="ARBA" id="ARBA00023125"/>
    </source>
</evidence>
<dbReference type="InterPro" id="IPR012318">
    <property type="entry name" value="HTH_CRP"/>
</dbReference>
<dbReference type="Gene3D" id="1.10.10.10">
    <property type="entry name" value="Winged helix-like DNA-binding domain superfamily/Winged helix DNA-binding domain"/>
    <property type="match status" value="1"/>
</dbReference>
<dbReference type="GO" id="GO:0003700">
    <property type="term" value="F:DNA-binding transcription factor activity"/>
    <property type="evidence" value="ECO:0007669"/>
    <property type="project" value="TreeGrafter"/>
</dbReference>
<feature type="domain" description="Cyclic nucleotide-binding" evidence="4">
    <location>
        <begin position="15"/>
        <end position="102"/>
    </location>
</feature>
<evidence type="ECO:0000256" key="3">
    <source>
        <dbReference type="ARBA" id="ARBA00023163"/>
    </source>
</evidence>
<comment type="caution">
    <text evidence="5">The sequence shown here is derived from an EMBL/GenBank/DDBJ whole genome shotgun (WGS) entry which is preliminary data.</text>
</comment>
<dbReference type="Pfam" id="PF00027">
    <property type="entry name" value="cNMP_binding"/>
    <property type="match status" value="1"/>
</dbReference>
<dbReference type="AlphaFoldDB" id="A0A563EQN7"/>
<dbReference type="PROSITE" id="PS50042">
    <property type="entry name" value="CNMP_BINDING_3"/>
    <property type="match status" value="1"/>
</dbReference>
<dbReference type="GO" id="GO:0003677">
    <property type="term" value="F:DNA binding"/>
    <property type="evidence" value="ECO:0007669"/>
    <property type="project" value="UniProtKB-KW"/>
</dbReference>
<dbReference type="Proteomes" id="UP000316639">
    <property type="component" value="Unassembled WGS sequence"/>
</dbReference>
<keyword evidence="6" id="KW-1185">Reference proteome</keyword>
<dbReference type="InterPro" id="IPR018490">
    <property type="entry name" value="cNMP-bd_dom_sf"/>
</dbReference>
<dbReference type="SUPFAM" id="SSF51206">
    <property type="entry name" value="cAMP-binding domain-like"/>
    <property type="match status" value="1"/>
</dbReference>
<dbReference type="InterPro" id="IPR014710">
    <property type="entry name" value="RmlC-like_jellyroll"/>
</dbReference>
<dbReference type="CDD" id="cd00038">
    <property type="entry name" value="CAP_ED"/>
    <property type="match status" value="1"/>
</dbReference>
<evidence type="ECO:0000259" key="4">
    <source>
        <dbReference type="PROSITE" id="PS50042"/>
    </source>
</evidence>
<sequence length="208" mass="23017">MSGFRALVPVVVWHDLLRSAERADFKVNEKLLYEGAPGTFLLALQTGRVAVLSSARLIALRGPGDLLGEMAAQDGRARSATVTALEPCVAYKIHAAPFKRLLDRHHVGNVLNEYVLAKFRQSLAFAATRSERPLWRTADLFVRLVELADPQHPDPHLIPMSQALLARSFELSRRVVVQAVGELRERGLLSDTNPIRVADVEGLRRLAS</sequence>
<dbReference type="SUPFAM" id="SSF46785">
    <property type="entry name" value="Winged helix' DNA-binding domain"/>
    <property type="match status" value="1"/>
</dbReference>
<gene>
    <name evidence="5" type="ORF">FKR81_22215</name>
</gene>
<reference evidence="5 6" key="1">
    <citation type="submission" date="2019-07" db="EMBL/GenBank/DDBJ databases">
        <title>Lentzea xizangensis sp. nov., isolated from Qinghai-Tibetan Plateau Soils.</title>
        <authorList>
            <person name="Huang J."/>
        </authorList>
    </citation>
    <scope>NUCLEOTIDE SEQUENCE [LARGE SCALE GENOMIC DNA]</scope>
    <source>
        <strain evidence="5 6">FXJ1.1311</strain>
    </source>
</reference>
<dbReference type="InterPro" id="IPR000595">
    <property type="entry name" value="cNMP-bd_dom"/>
</dbReference>
<dbReference type="PANTHER" id="PTHR24567">
    <property type="entry name" value="CRP FAMILY TRANSCRIPTIONAL REGULATORY PROTEIN"/>
    <property type="match status" value="1"/>
</dbReference>
<keyword evidence="2" id="KW-0238">DNA-binding</keyword>
<name>A0A563EQN7_9PSEU</name>
<accession>A0A563EQN7</accession>
<dbReference type="InterPro" id="IPR036388">
    <property type="entry name" value="WH-like_DNA-bd_sf"/>
</dbReference>
<dbReference type="InterPro" id="IPR050397">
    <property type="entry name" value="Env_Response_Regulators"/>
</dbReference>
<evidence type="ECO:0000313" key="5">
    <source>
        <dbReference type="EMBL" id="TWP49953.1"/>
    </source>
</evidence>
<keyword evidence="1" id="KW-0805">Transcription regulation</keyword>
<evidence type="ECO:0000313" key="6">
    <source>
        <dbReference type="Proteomes" id="UP000316639"/>
    </source>
</evidence>
<dbReference type="GO" id="GO:0005829">
    <property type="term" value="C:cytosol"/>
    <property type="evidence" value="ECO:0007669"/>
    <property type="project" value="TreeGrafter"/>
</dbReference>
<dbReference type="Pfam" id="PF13545">
    <property type="entry name" value="HTH_Crp_2"/>
    <property type="match status" value="1"/>
</dbReference>
<dbReference type="EMBL" id="VOBR01000014">
    <property type="protein sequence ID" value="TWP49953.1"/>
    <property type="molecule type" value="Genomic_DNA"/>
</dbReference>
<proteinExistence type="predicted"/>
<dbReference type="InterPro" id="IPR036390">
    <property type="entry name" value="WH_DNA-bd_sf"/>
</dbReference>
<organism evidence="5 6">
    <name type="scientific">Lentzea tibetensis</name>
    <dbReference type="NCBI Taxonomy" id="2591470"/>
    <lineage>
        <taxon>Bacteria</taxon>
        <taxon>Bacillati</taxon>
        <taxon>Actinomycetota</taxon>
        <taxon>Actinomycetes</taxon>
        <taxon>Pseudonocardiales</taxon>
        <taxon>Pseudonocardiaceae</taxon>
        <taxon>Lentzea</taxon>
    </lineage>
</organism>